<keyword evidence="1" id="KW-0732">Signal</keyword>
<dbReference type="AlphaFoldDB" id="A0AA40BA82"/>
<reference evidence="2" key="1">
    <citation type="submission" date="2023-06" db="EMBL/GenBank/DDBJ databases">
        <title>Genome-scale phylogeny and comparative genomics of the fungal order Sordariales.</title>
        <authorList>
            <consortium name="Lawrence Berkeley National Laboratory"/>
            <person name="Hensen N."/>
            <person name="Bonometti L."/>
            <person name="Westerberg I."/>
            <person name="Brannstrom I.O."/>
            <person name="Guillou S."/>
            <person name="Cros-Aarteil S."/>
            <person name="Calhoun S."/>
            <person name="Haridas S."/>
            <person name="Kuo A."/>
            <person name="Mondo S."/>
            <person name="Pangilinan J."/>
            <person name="Riley R."/>
            <person name="Labutti K."/>
            <person name="Andreopoulos B."/>
            <person name="Lipzen A."/>
            <person name="Chen C."/>
            <person name="Yanf M."/>
            <person name="Daum C."/>
            <person name="Ng V."/>
            <person name="Clum A."/>
            <person name="Steindorff A."/>
            <person name="Ohm R."/>
            <person name="Martin F."/>
            <person name="Silar P."/>
            <person name="Natvig D."/>
            <person name="Lalanne C."/>
            <person name="Gautier V."/>
            <person name="Ament-Velasquez S.L."/>
            <person name="Kruys A."/>
            <person name="Hutchinson M.I."/>
            <person name="Powell A.J."/>
            <person name="Barry K."/>
            <person name="Miller A.N."/>
            <person name="Grigoriev I.V."/>
            <person name="Debuchy R."/>
            <person name="Gladieux P."/>
            <person name="Thoren M.H."/>
            <person name="Johannesson H."/>
        </authorList>
    </citation>
    <scope>NUCLEOTIDE SEQUENCE</scope>
    <source>
        <strain evidence="2">SMH4607-1</strain>
    </source>
</reference>
<feature type="signal peptide" evidence="1">
    <location>
        <begin position="1"/>
        <end position="20"/>
    </location>
</feature>
<proteinExistence type="predicted"/>
<protein>
    <recommendedName>
        <fullName evidence="4">Secreted protein</fullName>
    </recommendedName>
</protein>
<organism evidence="2 3">
    <name type="scientific">Lasiosphaeris hirsuta</name>
    <dbReference type="NCBI Taxonomy" id="260670"/>
    <lineage>
        <taxon>Eukaryota</taxon>
        <taxon>Fungi</taxon>
        <taxon>Dikarya</taxon>
        <taxon>Ascomycota</taxon>
        <taxon>Pezizomycotina</taxon>
        <taxon>Sordariomycetes</taxon>
        <taxon>Sordariomycetidae</taxon>
        <taxon>Sordariales</taxon>
        <taxon>Lasiosphaeriaceae</taxon>
        <taxon>Lasiosphaeris</taxon>
    </lineage>
</organism>
<accession>A0AA40BA82</accession>
<dbReference type="Proteomes" id="UP001172102">
    <property type="component" value="Unassembled WGS sequence"/>
</dbReference>
<gene>
    <name evidence="2" type="ORF">B0H67DRAFT_36373</name>
</gene>
<dbReference type="EMBL" id="JAUKUA010000001">
    <property type="protein sequence ID" value="KAK0730512.1"/>
    <property type="molecule type" value="Genomic_DNA"/>
</dbReference>
<comment type="caution">
    <text evidence="2">The sequence shown here is derived from an EMBL/GenBank/DDBJ whole genome shotgun (WGS) entry which is preliminary data.</text>
</comment>
<sequence>MIAMCPCSVTFSVSSLAVLSANLKTSVSSLGSYMAIPGVTWMTYGAAKQLRCRRMPHGRPGIGRDAASPDFLPFEVFIRNVNGGYSQTRNYLIIRGYAVGGRPLCPSHNTLDLDFCSRCIISTTTSTSPSRSVQTLFS</sequence>
<evidence type="ECO:0000313" key="2">
    <source>
        <dbReference type="EMBL" id="KAK0730512.1"/>
    </source>
</evidence>
<keyword evidence="3" id="KW-1185">Reference proteome</keyword>
<feature type="chain" id="PRO_5041235149" description="Secreted protein" evidence="1">
    <location>
        <begin position="21"/>
        <end position="138"/>
    </location>
</feature>
<name>A0AA40BA82_9PEZI</name>
<evidence type="ECO:0000256" key="1">
    <source>
        <dbReference type="SAM" id="SignalP"/>
    </source>
</evidence>
<evidence type="ECO:0008006" key="4">
    <source>
        <dbReference type="Google" id="ProtNLM"/>
    </source>
</evidence>
<evidence type="ECO:0000313" key="3">
    <source>
        <dbReference type="Proteomes" id="UP001172102"/>
    </source>
</evidence>